<sequence length="111" mass="12061">MKSLVMTAAAAATMLFATQNINAQNVSEDVAMTKTEVQAPVQQDGFEKVETSALPEKVTAAVAADKAGATVDQAFYNEKLKVYKLMLQAEGAEMETAYINEEGKWVKIQKK</sequence>
<reference evidence="2 3" key="1">
    <citation type="submission" date="2021-11" db="EMBL/GenBank/DDBJ databases">
        <title>Seasonal and diel survey of microbial diversity of the Tyrrhenian coast.</title>
        <authorList>
            <person name="Gattoni G."/>
            <person name="Corral P."/>
        </authorList>
    </citation>
    <scope>NUCLEOTIDE SEQUENCE [LARGE SCALE GENOMIC DNA]</scope>
    <source>
        <strain evidence="2 3">Mr9</strain>
    </source>
</reference>
<evidence type="ECO:0000313" key="3">
    <source>
        <dbReference type="Proteomes" id="UP001197770"/>
    </source>
</evidence>
<dbReference type="EMBL" id="JAJGMW010000003">
    <property type="protein sequence ID" value="MCC4211699.1"/>
    <property type="molecule type" value="Genomic_DNA"/>
</dbReference>
<accession>A0ABS8GNW7</accession>
<keyword evidence="1" id="KW-0732">Signal</keyword>
<evidence type="ECO:0000256" key="1">
    <source>
        <dbReference type="SAM" id="SignalP"/>
    </source>
</evidence>
<proteinExistence type="predicted"/>
<keyword evidence="3" id="KW-1185">Reference proteome</keyword>
<feature type="chain" id="PRO_5047134557" evidence="1">
    <location>
        <begin position="24"/>
        <end position="111"/>
    </location>
</feature>
<dbReference type="RefSeq" id="WP_228228809.1">
    <property type="nucleotide sequence ID" value="NZ_JAJGMW010000003.1"/>
</dbReference>
<feature type="signal peptide" evidence="1">
    <location>
        <begin position="1"/>
        <end position="23"/>
    </location>
</feature>
<protein>
    <submittedName>
        <fullName evidence="2">Uncharacterized protein</fullName>
    </submittedName>
</protein>
<organism evidence="2 3">
    <name type="scientific">Leeuwenhoekiella parthenopeia</name>
    <dbReference type="NCBI Taxonomy" id="2890320"/>
    <lineage>
        <taxon>Bacteria</taxon>
        <taxon>Pseudomonadati</taxon>
        <taxon>Bacteroidota</taxon>
        <taxon>Flavobacteriia</taxon>
        <taxon>Flavobacteriales</taxon>
        <taxon>Flavobacteriaceae</taxon>
        <taxon>Leeuwenhoekiella</taxon>
    </lineage>
</organism>
<name>A0ABS8GNW7_9FLAO</name>
<comment type="caution">
    <text evidence="2">The sequence shown here is derived from an EMBL/GenBank/DDBJ whole genome shotgun (WGS) entry which is preliminary data.</text>
</comment>
<gene>
    <name evidence="2" type="ORF">LLW17_03130</name>
</gene>
<dbReference type="SUPFAM" id="SSF160574">
    <property type="entry name" value="BT0923-like"/>
    <property type="match status" value="1"/>
</dbReference>
<evidence type="ECO:0000313" key="2">
    <source>
        <dbReference type="EMBL" id="MCC4211699.1"/>
    </source>
</evidence>
<dbReference type="Proteomes" id="UP001197770">
    <property type="component" value="Unassembled WGS sequence"/>
</dbReference>